<dbReference type="SMART" id="SM00862">
    <property type="entry name" value="Trans_reg_C"/>
    <property type="match status" value="1"/>
</dbReference>
<dbReference type="InterPro" id="IPR039420">
    <property type="entry name" value="WalR-like"/>
</dbReference>
<dbReference type="PANTHER" id="PTHR48111:SF50">
    <property type="entry name" value="KDP OPERON TRANSCRIPTIONAL REGULATORY PROTEIN KDPE"/>
    <property type="match status" value="1"/>
</dbReference>
<dbReference type="GO" id="GO:0042802">
    <property type="term" value="F:identical protein binding"/>
    <property type="evidence" value="ECO:0007669"/>
    <property type="project" value="UniProtKB-ARBA"/>
</dbReference>
<feature type="modified residue" description="4-aspartylphosphate" evidence="8">
    <location>
        <position position="53"/>
    </location>
</feature>
<comment type="subcellular location">
    <subcellularLocation>
        <location evidence="1">Cytoplasm</location>
    </subcellularLocation>
</comment>
<gene>
    <name evidence="12" type="ORF">CWE08_01260</name>
</gene>
<sequence>MNGQVLIIDDEAKIRRLLSITLQSENYTVVEADSGTAGIKLAARHQPEAILLDLGLPDIDGQEVLLKLREFTDVPILILSVRDADAEKVKGLDNGAQDYVTKPFSVEELLARLRGCLRDYRKKNDVVTDINDGNLYINFASREVIINGEPVELTPKEYAVLSLLARLRNRVVTQEQILKVIWGETHVHDTHYLRIVISHLRQKLGDSPTTPRYILTDPGVGYRLIFAR</sequence>
<evidence type="ECO:0000256" key="2">
    <source>
        <dbReference type="ARBA" id="ARBA00022490"/>
    </source>
</evidence>
<dbReference type="Gene3D" id="6.10.250.690">
    <property type="match status" value="1"/>
</dbReference>
<feature type="DNA-binding region" description="OmpR/PhoB-type" evidence="9">
    <location>
        <begin position="125"/>
        <end position="226"/>
    </location>
</feature>
<dbReference type="InterPro" id="IPR001789">
    <property type="entry name" value="Sig_transdc_resp-reg_receiver"/>
</dbReference>
<dbReference type="SUPFAM" id="SSF52172">
    <property type="entry name" value="CheY-like"/>
    <property type="match status" value="1"/>
</dbReference>
<dbReference type="GO" id="GO:0000156">
    <property type="term" value="F:phosphorelay response regulator activity"/>
    <property type="evidence" value="ECO:0007669"/>
    <property type="project" value="TreeGrafter"/>
</dbReference>
<keyword evidence="6 9" id="KW-0238">DNA-binding</keyword>
<keyword evidence="3 8" id="KW-0597">Phosphoprotein</keyword>
<proteinExistence type="predicted"/>
<comment type="caution">
    <text evidence="12">The sequence shown here is derived from an EMBL/GenBank/DDBJ whole genome shotgun (WGS) entry which is preliminary data.</text>
</comment>
<dbReference type="GO" id="GO:0005829">
    <property type="term" value="C:cytosol"/>
    <property type="evidence" value="ECO:0007669"/>
    <property type="project" value="TreeGrafter"/>
</dbReference>
<feature type="domain" description="Response regulatory" evidence="10">
    <location>
        <begin position="4"/>
        <end position="117"/>
    </location>
</feature>
<evidence type="ECO:0000256" key="5">
    <source>
        <dbReference type="ARBA" id="ARBA00023015"/>
    </source>
</evidence>
<feature type="domain" description="OmpR/PhoB-type" evidence="11">
    <location>
        <begin position="125"/>
        <end position="226"/>
    </location>
</feature>
<dbReference type="GO" id="GO:0045893">
    <property type="term" value="P:positive regulation of DNA-templated transcription"/>
    <property type="evidence" value="ECO:0007669"/>
    <property type="project" value="UniProtKB-ARBA"/>
</dbReference>
<dbReference type="Pfam" id="PF00072">
    <property type="entry name" value="Response_reg"/>
    <property type="match status" value="1"/>
</dbReference>
<evidence type="ECO:0000256" key="7">
    <source>
        <dbReference type="ARBA" id="ARBA00023163"/>
    </source>
</evidence>
<dbReference type="InterPro" id="IPR036388">
    <property type="entry name" value="WH-like_DNA-bd_sf"/>
</dbReference>
<dbReference type="Pfam" id="PF00486">
    <property type="entry name" value="Trans_reg_C"/>
    <property type="match status" value="1"/>
</dbReference>
<keyword evidence="13" id="KW-1185">Reference proteome</keyword>
<keyword evidence="7" id="KW-0804">Transcription</keyword>
<accession>A0A432W265</accession>
<dbReference type="PANTHER" id="PTHR48111">
    <property type="entry name" value="REGULATOR OF RPOS"/>
    <property type="match status" value="1"/>
</dbReference>
<evidence type="ECO:0000256" key="3">
    <source>
        <dbReference type="ARBA" id="ARBA00022553"/>
    </source>
</evidence>
<evidence type="ECO:0000313" key="13">
    <source>
        <dbReference type="Proteomes" id="UP000288395"/>
    </source>
</evidence>
<dbReference type="SMART" id="SM00448">
    <property type="entry name" value="REC"/>
    <property type="match status" value="1"/>
</dbReference>
<organism evidence="12 13">
    <name type="scientific">Aliidiomarina iranensis</name>
    <dbReference type="NCBI Taxonomy" id="1434071"/>
    <lineage>
        <taxon>Bacteria</taxon>
        <taxon>Pseudomonadati</taxon>
        <taxon>Pseudomonadota</taxon>
        <taxon>Gammaproteobacteria</taxon>
        <taxon>Alteromonadales</taxon>
        <taxon>Idiomarinaceae</taxon>
        <taxon>Aliidiomarina</taxon>
    </lineage>
</organism>
<evidence type="ECO:0000256" key="9">
    <source>
        <dbReference type="PROSITE-ProRule" id="PRU01091"/>
    </source>
</evidence>
<dbReference type="FunFam" id="3.40.50.2300:FF:000021">
    <property type="entry name" value="Two-component system response regulator KdpE"/>
    <property type="match status" value="1"/>
</dbReference>
<dbReference type="InterPro" id="IPR011006">
    <property type="entry name" value="CheY-like_superfamily"/>
</dbReference>
<dbReference type="GO" id="GO:0000987">
    <property type="term" value="F:cis-regulatory region sequence-specific DNA binding"/>
    <property type="evidence" value="ECO:0007669"/>
    <property type="project" value="UniProtKB-ARBA"/>
</dbReference>
<evidence type="ECO:0000256" key="6">
    <source>
        <dbReference type="ARBA" id="ARBA00023125"/>
    </source>
</evidence>
<reference evidence="13" key="1">
    <citation type="journal article" date="2018" name="Front. Microbiol.">
        <title>Genome-Based Analysis Reveals the Taxonomy and Diversity of the Family Idiomarinaceae.</title>
        <authorList>
            <person name="Liu Y."/>
            <person name="Lai Q."/>
            <person name="Shao Z."/>
        </authorList>
    </citation>
    <scope>NUCLEOTIDE SEQUENCE [LARGE SCALE GENOMIC DNA]</scope>
    <source>
        <strain evidence="13">GBPy7</strain>
    </source>
</reference>
<keyword evidence="5" id="KW-0805">Transcription regulation</keyword>
<dbReference type="Proteomes" id="UP000288395">
    <property type="component" value="Unassembled WGS sequence"/>
</dbReference>
<dbReference type="GO" id="GO:0032993">
    <property type="term" value="C:protein-DNA complex"/>
    <property type="evidence" value="ECO:0007669"/>
    <property type="project" value="TreeGrafter"/>
</dbReference>
<evidence type="ECO:0000259" key="10">
    <source>
        <dbReference type="PROSITE" id="PS50110"/>
    </source>
</evidence>
<evidence type="ECO:0000256" key="4">
    <source>
        <dbReference type="ARBA" id="ARBA00023012"/>
    </source>
</evidence>
<protein>
    <submittedName>
        <fullName evidence="12">DNA-binding response regulator</fullName>
    </submittedName>
</protein>
<dbReference type="InterPro" id="IPR001867">
    <property type="entry name" value="OmpR/PhoB-type_DNA-bd"/>
</dbReference>
<keyword evidence="2" id="KW-0963">Cytoplasm</keyword>
<evidence type="ECO:0000256" key="1">
    <source>
        <dbReference type="ARBA" id="ARBA00004496"/>
    </source>
</evidence>
<dbReference type="Gene3D" id="1.10.10.10">
    <property type="entry name" value="Winged helix-like DNA-binding domain superfamily/Winged helix DNA-binding domain"/>
    <property type="match status" value="1"/>
</dbReference>
<evidence type="ECO:0000256" key="8">
    <source>
        <dbReference type="PROSITE-ProRule" id="PRU00169"/>
    </source>
</evidence>
<dbReference type="PROSITE" id="PS50110">
    <property type="entry name" value="RESPONSE_REGULATORY"/>
    <property type="match status" value="1"/>
</dbReference>
<evidence type="ECO:0000313" key="12">
    <source>
        <dbReference type="EMBL" id="RUO23307.1"/>
    </source>
</evidence>
<dbReference type="EMBL" id="PIPJ01000001">
    <property type="protein sequence ID" value="RUO23307.1"/>
    <property type="molecule type" value="Genomic_DNA"/>
</dbReference>
<name>A0A432W265_9GAMM</name>
<dbReference type="RefSeq" id="WP_126764850.1">
    <property type="nucleotide sequence ID" value="NZ_PIPJ01000001.1"/>
</dbReference>
<dbReference type="Gene3D" id="3.40.50.2300">
    <property type="match status" value="1"/>
</dbReference>
<dbReference type="OrthoDB" id="9802426at2"/>
<evidence type="ECO:0000259" key="11">
    <source>
        <dbReference type="PROSITE" id="PS51755"/>
    </source>
</evidence>
<dbReference type="AlphaFoldDB" id="A0A432W265"/>
<keyword evidence="4" id="KW-0902">Two-component regulatory system</keyword>
<dbReference type="PROSITE" id="PS51755">
    <property type="entry name" value="OMPR_PHOB"/>
    <property type="match status" value="1"/>
</dbReference>
<dbReference type="CDD" id="cd00383">
    <property type="entry name" value="trans_reg_C"/>
    <property type="match status" value="1"/>
</dbReference>